<comment type="caution">
    <text evidence="2">The sequence shown here is derived from an EMBL/GenBank/DDBJ whole genome shotgun (WGS) entry which is preliminary data.</text>
</comment>
<dbReference type="AlphaFoldDB" id="A0AAV5TJJ9"/>
<keyword evidence="3" id="KW-1185">Reference proteome</keyword>
<keyword evidence="1" id="KW-0812">Transmembrane</keyword>
<gene>
    <name evidence="2" type="ORF">PENTCL1PPCAC_16633</name>
</gene>
<name>A0AAV5TJJ9_9BILA</name>
<dbReference type="Proteomes" id="UP001432027">
    <property type="component" value="Unassembled WGS sequence"/>
</dbReference>
<feature type="transmembrane region" description="Helical" evidence="1">
    <location>
        <begin position="30"/>
        <end position="50"/>
    </location>
</feature>
<evidence type="ECO:0000256" key="1">
    <source>
        <dbReference type="SAM" id="Phobius"/>
    </source>
</evidence>
<evidence type="ECO:0000313" key="3">
    <source>
        <dbReference type="Proteomes" id="UP001432027"/>
    </source>
</evidence>
<dbReference type="EMBL" id="BTSX01000004">
    <property type="protein sequence ID" value="GMS94458.1"/>
    <property type="molecule type" value="Genomic_DNA"/>
</dbReference>
<evidence type="ECO:0000313" key="2">
    <source>
        <dbReference type="EMBL" id="GMS94458.1"/>
    </source>
</evidence>
<proteinExistence type="predicted"/>
<keyword evidence="1" id="KW-1133">Transmembrane helix</keyword>
<protein>
    <recommendedName>
        <fullName evidence="4">G protein-coupled receptor</fullName>
    </recommendedName>
</protein>
<accession>A0AAV5TJJ9</accession>
<reference evidence="2" key="1">
    <citation type="submission" date="2023-10" db="EMBL/GenBank/DDBJ databases">
        <title>Genome assembly of Pristionchus species.</title>
        <authorList>
            <person name="Yoshida K."/>
            <person name="Sommer R.J."/>
        </authorList>
    </citation>
    <scope>NUCLEOTIDE SEQUENCE</scope>
    <source>
        <strain evidence="2">RS0144</strain>
    </source>
</reference>
<evidence type="ECO:0008006" key="4">
    <source>
        <dbReference type="Google" id="ProtNLM"/>
    </source>
</evidence>
<keyword evidence="1" id="KW-0472">Membrane</keyword>
<feature type="transmembrane region" description="Helical" evidence="1">
    <location>
        <begin position="56"/>
        <end position="76"/>
    </location>
</feature>
<organism evidence="2 3">
    <name type="scientific">Pristionchus entomophagus</name>
    <dbReference type="NCBI Taxonomy" id="358040"/>
    <lineage>
        <taxon>Eukaryota</taxon>
        <taxon>Metazoa</taxon>
        <taxon>Ecdysozoa</taxon>
        <taxon>Nematoda</taxon>
        <taxon>Chromadorea</taxon>
        <taxon>Rhabditida</taxon>
        <taxon>Rhabditina</taxon>
        <taxon>Diplogasteromorpha</taxon>
        <taxon>Diplogasteroidea</taxon>
        <taxon>Neodiplogasteridae</taxon>
        <taxon>Pristionchus</taxon>
    </lineage>
</organism>
<sequence>MGVVILLDIMMERIFAFWYYRKYDESSNNVPCAAVILLVAQYTVFLILGFSVTQDWVSFEALILVLFTLSILTYVVGRTGRIQFLFCSDIPVLATDSAAGIEETRAETL</sequence>